<evidence type="ECO:0000313" key="6">
    <source>
        <dbReference type="Proteomes" id="UP000052245"/>
    </source>
</evidence>
<reference evidence="5 6" key="1">
    <citation type="submission" date="2015-11" db="EMBL/GenBank/DDBJ databases">
        <authorList>
            <consortium name="Pathogen Informatics"/>
        </authorList>
    </citation>
    <scope>NUCLEOTIDE SEQUENCE [LARGE SCALE GENOMIC DNA]</scope>
    <source>
        <strain evidence="3 5">006A-0059</strain>
        <strain evidence="2 7">006A-0191</strain>
        <strain evidence="4 6">007A-0283</strain>
    </source>
</reference>
<keyword evidence="1" id="KW-1133">Transmembrane helix</keyword>
<accession>A0A0S4RU82</accession>
<dbReference type="AlphaFoldDB" id="A0A2S5J876"/>
<feature type="transmembrane region" description="Helical" evidence="1">
    <location>
        <begin position="32"/>
        <end position="55"/>
    </location>
</feature>
<keyword evidence="1" id="KW-0472">Membrane</keyword>
<comment type="caution">
    <text evidence="2">The sequence shown here is derived from an EMBL/GenBank/DDBJ whole genome shotgun (WGS) entry which is preliminary data.</text>
</comment>
<evidence type="ECO:0000313" key="7">
    <source>
        <dbReference type="Proteomes" id="UP000052257"/>
    </source>
</evidence>
<dbReference type="Proteomes" id="UP000052245">
    <property type="component" value="Unassembled WGS sequence"/>
</dbReference>
<evidence type="ECO:0000313" key="5">
    <source>
        <dbReference type="Proteomes" id="UP000052237"/>
    </source>
</evidence>
<evidence type="ECO:0000256" key="1">
    <source>
        <dbReference type="SAM" id="Phobius"/>
    </source>
</evidence>
<evidence type="ECO:0000313" key="2">
    <source>
        <dbReference type="EMBL" id="CUU72109.1"/>
    </source>
</evidence>
<dbReference type="RefSeq" id="WP_059426274.1">
    <property type="nucleotide sequence ID" value="NZ_CP040464.1"/>
</dbReference>
<evidence type="ECO:0000313" key="4">
    <source>
        <dbReference type="EMBL" id="CUU86233.1"/>
    </source>
</evidence>
<organism evidence="2 7">
    <name type="scientific">Campylobacter hyointestinalis subsp. hyointestinalis</name>
    <dbReference type="NCBI Taxonomy" id="91352"/>
    <lineage>
        <taxon>Bacteria</taxon>
        <taxon>Pseudomonadati</taxon>
        <taxon>Campylobacterota</taxon>
        <taxon>Epsilonproteobacteria</taxon>
        <taxon>Campylobacterales</taxon>
        <taxon>Campylobacteraceae</taxon>
        <taxon>Campylobacter</taxon>
    </lineage>
</organism>
<keyword evidence="1" id="KW-0812">Transmembrane</keyword>
<dbReference type="EMBL" id="FAVB01000002">
    <property type="protein sequence ID" value="CUU77095.1"/>
    <property type="molecule type" value="Genomic_DNA"/>
</dbReference>
<dbReference type="GeneID" id="29473508"/>
<sequence length="117" mass="13605">MKTDNFIAFFTVCGFFMGLVFVILKATDPSELILYTLLITLFFYLMVHIVIMNYVDANKIGKKYFNKEEYEEVNDYLIDELALREKRIEGIINTSLGPKTILKKQSKKHERVKAKAA</sequence>
<dbReference type="Proteomes" id="UP000052237">
    <property type="component" value="Unassembled WGS sequence"/>
</dbReference>
<protein>
    <submittedName>
        <fullName evidence="2">Motility integral membrane protein</fullName>
    </submittedName>
</protein>
<proteinExistence type="predicted"/>
<dbReference type="Proteomes" id="UP000052257">
    <property type="component" value="Unassembled WGS sequence"/>
</dbReference>
<dbReference type="EMBL" id="FAVC01000002">
    <property type="protein sequence ID" value="CUU86233.1"/>
    <property type="molecule type" value="Genomic_DNA"/>
</dbReference>
<feature type="transmembrane region" description="Helical" evidence="1">
    <location>
        <begin position="7"/>
        <end position="26"/>
    </location>
</feature>
<accession>A0A2S5J876</accession>
<name>A0A2S5J876_CAMHY</name>
<dbReference type="EMBL" id="FAUW01000001">
    <property type="protein sequence ID" value="CUU72109.1"/>
    <property type="molecule type" value="Genomic_DNA"/>
</dbReference>
<evidence type="ECO:0000313" key="3">
    <source>
        <dbReference type="EMBL" id="CUU77095.1"/>
    </source>
</evidence>
<keyword evidence="5" id="KW-1185">Reference proteome</keyword>
<gene>
    <name evidence="3" type="ORF">ERS686654_00828</name>
    <name evidence="2" type="ORF">ERS739220_00392</name>
    <name evidence="4" type="ORF">ERS739223_01246</name>
</gene>